<evidence type="ECO:0000313" key="3">
    <source>
        <dbReference type="EMBL" id="PAV15853.1"/>
    </source>
</evidence>
<gene>
    <name evidence="3" type="ORF">PNOK_0871100</name>
</gene>
<reference evidence="3 4" key="1">
    <citation type="journal article" date="2017" name="Mol. Ecol.">
        <title>Comparative and population genomic landscape of Phellinus noxius: A hypervariable fungus causing root rot in trees.</title>
        <authorList>
            <person name="Chung C.L."/>
            <person name="Lee T.J."/>
            <person name="Akiba M."/>
            <person name="Lee H.H."/>
            <person name="Kuo T.H."/>
            <person name="Liu D."/>
            <person name="Ke H.M."/>
            <person name="Yokoi T."/>
            <person name="Roa M.B."/>
            <person name="Lu M.J."/>
            <person name="Chang Y.Y."/>
            <person name="Ann P.J."/>
            <person name="Tsai J.N."/>
            <person name="Chen C.Y."/>
            <person name="Tzean S.S."/>
            <person name="Ota Y."/>
            <person name="Hattori T."/>
            <person name="Sahashi N."/>
            <person name="Liou R.F."/>
            <person name="Kikuchi T."/>
            <person name="Tsai I.J."/>
        </authorList>
    </citation>
    <scope>NUCLEOTIDE SEQUENCE [LARGE SCALE GENOMIC DNA]</scope>
    <source>
        <strain evidence="3 4">FFPRI411160</strain>
    </source>
</reference>
<feature type="domain" description="C2H2-type" evidence="2">
    <location>
        <begin position="78"/>
        <end position="99"/>
    </location>
</feature>
<keyword evidence="4" id="KW-1185">Reference proteome</keyword>
<protein>
    <recommendedName>
        <fullName evidence="2">C2H2-type domain-containing protein</fullName>
    </recommendedName>
</protein>
<dbReference type="Proteomes" id="UP000217199">
    <property type="component" value="Unassembled WGS sequence"/>
</dbReference>
<proteinExistence type="predicted"/>
<accession>A0A286U8C7</accession>
<dbReference type="EMBL" id="NBII01000009">
    <property type="protein sequence ID" value="PAV15853.1"/>
    <property type="molecule type" value="Genomic_DNA"/>
</dbReference>
<dbReference type="AlphaFoldDB" id="A0A286U8C7"/>
<evidence type="ECO:0000313" key="4">
    <source>
        <dbReference type="Proteomes" id="UP000217199"/>
    </source>
</evidence>
<organism evidence="3 4">
    <name type="scientific">Pyrrhoderma noxium</name>
    <dbReference type="NCBI Taxonomy" id="2282107"/>
    <lineage>
        <taxon>Eukaryota</taxon>
        <taxon>Fungi</taxon>
        <taxon>Dikarya</taxon>
        <taxon>Basidiomycota</taxon>
        <taxon>Agaricomycotina</taxon>
        <taxon>Agaricomycetes</taxon>
        <taxon>Hymenochaetales</taxon>
        <taxon>Hymenochaetaceae</taxon>
        <taxon>Pyrrhoderma</taxon>
    </lineage>
</organism>
<dbReference type="InParanoid" id="A0A286U8C7"/>
<dbReference type="PROSITE" id="PS00028">
    <property type="entry name" value="ZINC_FINGER_C2H2_1"/>
    <property type="match status" value="1"/>
</dbReference>
<feature type="region of interest" description="Disordered" evidence="1">
    <location>
        <begin position="167"/>
        <end position="190"/>
    </location>
</feature>
<sequence length="284" mass="32175">MTSPNQRSDDEFSTHTDESIKVDHDESDLILSHIAKEIVGTVNDYPGRNEGDKTVTFRDGIFDGFGFNKSRVTNTFECTFCGHSLKTRRGMKNHVSLKHATVSLSRNRRYFMAVDVTTRNGGRTRRHGIRFFKDTLLFCRIQDRTSSLEAIPSDEGSNMNLDEQAWVSPKRTKQPPPHDEQESQIPLGGGFTPSFDINEASMASQEGLFSYPSIYAEQTTLSNLTNIERKGSSDPINLYNTPYSSLDNENYFESVYLSQPYVEPTNSSYLLSLPHDDGFVQQWV</sequence>
<comment type="caution">
    <text evidence="3">The sequence shown here is derived from an EMBL/GenBank/DDBJ whole genome shotgun (WGS) entry which is preliminary data.</text>
</comment>
<name>A0A286U8C7_9AGAM</name>
<evidence type="ECO:0000259" key="2">
    <source>
        <dbReference type="PROSITE" id="PS00028"/>
    </source>
</evidence>
<dbReference type="InterPro" id="IPR013087">
    <property type="entry name" value="Znf_C2H2_type"/>
</dbReference>
<evidence type="ECO:0000256" key="1">
    <source>
        <dbReference type="SAM" id="MobiDB-lite"/>
    </source>
</evidence>